<proteinExistence type="predicted"/>
<organism evidence="2 3">
    <name type="scientific">Ostreococcus lucimarinus (strain CCE9901)</name>
    <dbReference type="NCBI Taxonomy" id="436017"/>
    <lineage>
        <taxon>Eukaryota</taxon>
        <taxon>Viridiplantae</taxon>
        <taxon>Chlorophyta</taxon>
        <taxon>Mamiellophyceae</taxon>
        <taxon>Mamiellales</taxon>
        <taxon>Bathycoccaceae</taxon>
        <taxon>Ostreococcus</taxon>
    </lineage>
</organism>
<dbReference type="KEGG" id="olu:OSTLU_27308"/>
<gene>
    <name evidence="2" type="ORF">OSTLU_27308</name>
</gene>
<evidence type="ECO:0000256" key="1">
    <source>
        <dbReference type="SAM" id="MobiDB-lite"/>
    </source>
</evidence>
<dbReference type="Pfam" id="PF15370">
    <property type="entry name" value="NOPCHAP1"/>
    <property type="match status" value="1"/>
</dbReference>
<dbReference type="AlphaFoldDB" id="A4S706"/>
<dbReference type="InterPro" id="IPR027921">
    <property type="entry name" value="NOPCHAP1"/>
</dbReference>
<dbReference type="STRING" id="436017.A4S706"/>
<name>A4S706_OSTLU</name>
<dbReference type="Proteomes" id="UP000001568">
    <property type="component" value="Chromosome 14"/>
</dbReference>
<dbReference type="OrthoDB" id="2984at2759"/>
<dbReference type="RefSeq" id="XP_001421371.1">
    <property type="nucleotide sequence ID" value="XM_001421334.1"/>
</dbReference>
<dbReference type="PANTHER" id="PTHR28674">
    <property type="entry name" value="SIMILAR TO DNA SEGMENT, CHR 10, WAYNE STATE UNIVERSITY 102,-EXPRESSED"/>
    <property type="match status" value="1"/>
</dbReference>
<keyword evidence="3" id="KW-1185">Reference proteome</keyword>
<reference evidence="2 3" key="1">
    <citation type="journal article" date="2007" name="Proc. Natl. Acad. Sci. U.S.A.">
        <title>The tiny eukaryote Ostreococcus provides genomic insights into the paradox of plankton speciation.</title>
        <authorList>
            <person name="Palenik B."/>
            <person name="Grimwood J."/>
            <person name="Aerts A."/>
            <person name="Rouze P."/>
            <person name="Salamov A."/>
            <person name="Putnam N."/>
            <person name="Dupont C."/>
            <person name="Jorgensen R."/>
            <person name="Derelle E."/>
            <person name="Rombauts S."/>
            <person name="Zhou K."/>
            <person name="Otillar R."/>
            <person name="Merchant S.S."/>
            <person name="Podell S."/>
            <person name="Gaasterland T."/>
            <person name="Napoli C."/>
            <person name="Gendler K."/>
            <person name="Manuell A."/>
            <person name="Tai V."/>
            <person name="Vallon O."/>
            <person name="Piganeau G."/>
            <person name="Jancek S."/>
            <person name="Heijde M."/>
            <person name="Jabbari K."/>
            <person name="Bowler C."/>
            <person name="Lohr M."/>
            <person name="Robbens S."/>
            <person name="Werner G."/>
            <person name="Dubchak I."/>
            <person name="Pazour G.J."/>
            <person name="Ren Q."/>
            <person name="Paulsen I."/>
            <person name="Delwiche C."/>
            <person name="Schmutz J."/>
            <person name="Rokhsar D."/>
            <person name="Van de Peer Y."/>
            <person name="Moreau H."/>
            <person name="Grigoriev I.V."/>
        </authorList>
    </citation>
    <scope>NUCLEOTIDE SEQUENCE [LARGE SCALE GENOMIC DNA]</scope>
    <source>
        <strain evidence="2 3">CCE9901</strain>
    </source>
</reference>
<dbReference type="GeneID" id="5005557"/>
<evidence type="ECO:0000313" key="2">
    <source>
        <dbReference type="EMBL" id="ABO99664.1"/>
    </source>
</evidence>
<dbReference type="EMBL" id="CP000594">
    <property type="protein sequence ID" value="ABO99664.1"/>
    <property type="molecule type" value="Genomic_DNA"/>
</dbReference>
<dbReference type="GO" id="GO:0000492">
    <property type="term" value="P:box C/D snoRNP assembly"/>
    <property type="evidence" value="ECO:0007669"/>
    <property type="project" value="InterPro"/>
</dbReference>
<dbReference type="InterPro" id="IPR029063">
    <property type="entry name" value="SAM-dependent_MTases_sf"/>
</dbReference>
<dbReference type="Pfam" id="PF06962">
    <property type="entry name" value="rRNA_methylase"/>
    <property type="match status" value="1"/>
</dbReference>
<dbReference type="Gene3D" id="3.40.50.150">
    <property type="entry name" value="Vaccinia Virus protein VP39"/>
    <property type="match status" value="1"/>
</dbReference>
<protein>
    <submittedName>
        <fullName evidence="2">Uncharacterized protein</fullName>
    </submittedName>
</protein>
<dbReference type="PANTHER" id="PTHR28674:SF1">
    <property type="entry name" value="NOP PROTEIN CHAPERONE 1"/>
    <property type="match status" value="1"/>
</dbReference>
<evidence type="ECO:0000313" key="3">
    <source>
        <dbReference type="Proteomes" id="UP000001568"/>
    </source>
</evidence>
<dbReference type="InterPro" id="IPR010719">
    <property type="entry name" value="MnmM_MeTrfase"/>
</dbReference>
<dbReference type="HOGENOM" id="CLU_1126074_0_0_1"/>
<feature type="region of interest" description="Disordered" evidence="1">
    <location>
        <begin position="227"/>
        <end position="247"/>
    </location>
</feature>
<dbReference type="GO" id="GO:0062064">
    <property type="term" value="F:box C/D methylation guide snoRNP complex binding"/>
    <property type="evidence" value="ECO:0007669"/>
    <property type="project" value="TreeGrafter"/>
</dbReference>
<sequence length="247" mass="26419">MAATRARDVGVLMANLGYLPAPGLRADERARRTRTEASTSARLVRAGTRTLRLGGVFTVVAYLGHDGGAEENEAVRRAFAELSPKDFTVVVHAVVNRKNAPVLLEIDDAKKDPFDVLATRARRDDDATTRAPPNISRPEQSPLLGKLATFLPSLASANEALATKTASEVNIEVASDDDGAARIEMDLGLGVVDLKTDDAVRVAAKRAGVAHEETRDEVKAETLVVPTKQSGAASKNAKRSKKMIEEL</sequence>
<accession>A4S706</accession>
<dbReference type="Gramene" id="ABO99664">
    <property type="protein sequence ID" value="ABO99664"/>
    <property type="gene ID" value="OSTLU_27308"/>
</dbReference>